<dbReference type="EMBL" id="JBETVU010000012">
    <property type="protein sequence ID" value="MES5149154.1"/>
    <property type="molecule type" value="Genomic_DNA"/>
</dbReference>
<protein>
    <submittedName>
        <fullName evidence="2">Uncharacterized protein</fullName>
    </submittedName>
</protein>
<evidence type="ECO:0000313" key="2">
    <source>
        <dbReference type="EMBL" id="RXF52640.1"/>
    </source>
</evidence>
<evidence type="ECO:0000313" key="6">
    <source>
        <dbReference type="Proteomes" id="UP001434419"/>
    </source>
</evidence>
<evidence type="ECO:0000313" key="4">
    <source>
        <dbReference type="Proteomes" id="UP000289808"/>
    </source>
</evidence>
<keyword evidence="6" id="KW-1185">Reference proteome</keyword>
<evidence type="ECO:0000313" key="1">
    <source>
        <dbReference type="EMBL" id="MES5149154.1"/>
    </source>
</evidence>
<dbReference type="EMBL" id="NKLP01000393">
    <property type="protein sequence ID" value="TDN27266.1"/>
    <property type="molecule type" value="Genomic_DNA"/>
</dbReference>
<proteinExistence type="predicted"/>
<dbReference type="Proteomes" id="UP000289808">
    <property type="component" value="Unassembled WGS sequence"/>
</dbReference>
<dbReference type="AlphaFoldDB" id="A0A135YTR7"/>
<accession>A0A135YTR7</accession>
<sequence length="80" mass="9243">MSLIDNFFDSSDKNLHVDKCEYYLGKISTVSSIFANIQIENMSLLKYRFNQSDVLRPNTINYHVLIDSNGTIFETVKSFV</sequence>
<reference evidence="2 4" key="2">
    <citation type="submission" date="2019-01" db="EMBL/GenBank/DDBJ databases">
        <title>The genome sequence of Lactobacillus crispatus L49.</title>
        <authorList>
            <person name="Zhong J."/>
            <person name="Zhang J."/>
        </authorList>
    </citation>
    <scope>NUCLEOTIDE SEQUENCE [LARGE SCALE GENOMIC DNA]</scope>
    <source>
        <strain evidence="2 4">L49</strain>
    </source>
</reference>
<dbReference type="EMBL" id="SCLX01000176">
    <property type="protein sequence ID" value="RXF52640.1"/>
    <property type="molecule type" value="Genomic_DNA"/>
</dbReference>
<reference evidence="3 5" key="1">
    <citation type="submission" date="2017-06" db="EMBL/GenBank/DDBJ databases">
        <authorList>
            <person name="Swanenburg J."/>
            <person name="Kort R."/>
        </authorList>
    </citation>
    <scope>NUCLEOTIDE SEQUENCE [LARGE SCALE GENOMIC DNA]</scope>
    <source>
        <strain evidence="3 5">RL05</strain>
    </source>
</reference>
<comment type="caution">
    <text evidence="2">The sequence shown here is derived from an EMBL/GenBank/DDBJ whole genome shotgun (WGS) entry which is preliminary data.</text>
</comment>
<dbReference type="Proteomes" id="UP000295195">
    <property type="component" value="Unassembled WGS sequence"/>
</dbReference>
<reference evidence="1" key="3">
    <citation type="submission" date="2024-06" db="EMBL/GenBank/DDBJ databases">
        <title>Vaginal Lactobacillus fatty acid response mechanisms reveal a metabolite-targeted strategy for bacterial vaginosis treatment.</title>
        <authorList>
            <person name="Zhu M."/>
            <person name="Blainey P.C."/>
            <person name="Bloom S.M."/>
            <person name="Kwon D.S."/>
        </authorList>
    </citation>
    <scope>NUCLEOTIDE SEQUENCE</scope>
    <source>
        <strain evidence="1">194_F1_1</strain>
    </source>
</reference>
<name>A0A135YTR7_9LACO</name>
<evidence type="ECO:0000313" key="5">
    <source>
        <dbReference type="Proteomes" id="UP000295195"/>
    </source>
</evidence>
<dbReference type="RefSeq" id="WP_005727748.1">
    <property type="nucleotide sequence ID" value="NZ_CAZZQD010000001.1"/>
</dbReference>
<evidence type="ECO:0000313" key="3">
    <source>
        <dbReference type="EMBL" id="TDN27266.1"/>
    </source>
</evidence>
<dbReference type="Proteomes" id="UP001434419">
    <property type="component" value="Unassembled WGS sequence"/>
</dbReference>
<gene>
    <name evidence="1" type="ORF">ABVC42_04330</name>
    <name evidence="3" type="ORF">CEE75_14120</name>
    <name evidence="2" type="ORF">ERD32_12885</name>
</gene>
<organism evidence="2 4">
    <name type="scientific">Lactobacillus crispatus</name>
    <dbReference type="NCBI Taxonomy" id="47770"/>
    <lineage>
        <taxon>Bacteria</taxon>
        <taxon>Bacillati</taxon>
        <taxon>Bacillota</taxon>
        <taxon>Bacilli</taxon>
        <taxon>Lactobacillales</taxon>
        <taxon>Lactobacillaceae</taxon>
        <taxon>Lactobacillus</taxon>
    </lineage>
</organism>